<evidence type="ECO:0000313" key="3">
    <source>
        <dbReference type="Proteomes" id="UP000024533"/>
    </source>
</evidence>
<accession>A0A059J0V1</accession>
<gene>
    <name evidence="2" type="ORF">H109_06558</name>
</gene>
<dbReference type="OMA" id="ENACGEH"/>
<dbReference type="OrthoDB" id="4187842at2759"/>
<keyword evidence="3" id="KW-1185">Reference proteome</keyword>
<evidence type="ECO:0000256" key="1">
    <source>
        <dbReference type="SAM" id="MobiDB-lite"/>
    </source>
</evidence>
<dbReference type="AlphaFoldDB" id="A0A059J0V1"/>
<dbReference type="STRING" id="1215338.A0A059J0V1"/>
<proteinExistence type="predicted"/>
<dbReference type="HOGENOM" id="CLU_037030_1_0_1"/>
<sequence>SSIGMDNRSVSEDTSWENSHYAPTPGCSPAYFLSPSPHRILPQQPPERLGFLPLAEWKDGDEFDAQPPQYICYTIEWKLALNHKKVGSATEKDLVVAPSEYWEDFLREALENMLQTKRKRNQQVRPESTAIKVSVNDRTQGNLEKFYSSTDINWIPVEAQLRKWSNLLRIGKRLTVTITFNYRQDDGGDDPLPTTRRGEKRGRVSATTTMLAERDAFIAAEEASTGQPSSWSLVYELMQCNVSSCQLNSDWCWEDPKDGKHYKLRQPHIERLCDYVDNGGRLEGHDDVPRDIRRDLALESQAGRKFRKSSSSATGVPYPPVSINVLPAQAPPASLVTSSSGRPSSVNEQLVIPGPREESVREYCKWLESQATEEAYKADFRKVCKVTLDNLLDLELILKNPNPSFFTQFLIERGIKPGTALHFVGDINEWAKHVKANSPQMRV</sequence>
<comment type="caution">
    <text evidence="2">The sequence shown here is derived from an EMBL/GenBank/DDBJ whole genome shotgun (WGS) entry which is preliminary data.</text>
</comment>
<name>A0A059J0V1_TRIIM</name>
<feature type="region of interest" description="Disordered" evidence="1">
    <location>
        <begin position="1"/>
        <end position="21"/>
    </location>
</feature>
<dbReference type="Proteomes" id="UP000024533">
    <property type="component" value="Unassembled WGS sequence"/>
</dbReference>
<evidence type="ECO:0000313" key="2">
    <source>
        <dbReference type="EMBL" id="KDB21511.1"/>
    </source>
</evidence>
<organism evidence="2 3">
    <name type="scientific">Trichophyton interdigitale (strain MR816)</name>
    <dbReference type="NCBI Taxonomy" id="1215338"/>
    <lineage>
        <taxon>Eukaryota</taxon>
        <taxon>Fungi</taxon>
        <taxon>Dikarya</taxon>
        <taxon>Ascomycota</taxon>
        <taxon>Pezizomycotina</taxon>
        <taxon>Eurotiomycetes</taxon>
        <taxon>Eurotiomycetidae</taxon>
        <taxon>Onygenales</taxon>
        <taxon>Arthrodermataceae</taxon>
        <taxon>Trichophyton</taxon>
    </lineage>
</organism>
<dbReference type="EMBL" id="AOKY01000489">
    <property type="protein sequence ID" value="KDB21511.1"/>
    <property type="molecule type" value="Genomic_DNA"/>
</dbReference>
<reference evidence="2 3" key="1">
    <citation type="submission" date="2014-02" db="EMBL/GenBank/DDBJ databases">
        <title>The Genome Sequence of Trichophyton interdigitale MR816.</title>
        <authorList>
            <consortium name="The Broad Institute Genomics Platform"/>
            <person name="Cuomo C.A."/>
            <person name="White T.C."/>
            <person name="Graser Y."/>
            <person name="Martinez-Rossi N."/>
            <person name="Heitman J."/>
            <person name="Young S.K."/>
            <person name="Zeng Q."/>
            <person name="Gargeya S."/>
            <person name="Abouelleil A."/>
            <person name="Alvarado L."/>
            <person name="Chapman S.B."/>
            <person name="Gainer-Dewar J."/>
            <person name="Goldberg J."/>
            <person name="Griggs A."/>
            <person name="Gujja S."/>
            <person name="Hansen M."/>
            <person name="Howarth C."/>
            <person name="Imamovic A."/>
            <person name="Larimer J."/>
            <person name="Martinez D."/>
            <person name="Murphy C."/>
            <person name="Pearson M.D."/>
            <person name="Persinoti G."/>
            <person name="Poon T."/>
            <person name="Priest M."/>
            <person name="Roberts A.D."/>
            <person name="Saif S."/>
            <person name="Shea T.D."/>
            <person name="Sykes S.N."/>
            <person name="Wortman J."/>
            <person name="Nusbaum C."/>
            <person name="Birren B."/>
        </authorList>
    </citation>
    <scope>NUCLEOTIDE SEQUENCE [LARGE SCALE GENOMIC DNA]</scope>
    <source>
        <strain evidence="2 3">MR816</strain>
    </source>
</reference>
<feature type="non-terminal residue" evidence="2">
    <location>
        <position position="1"/>
    </location>
</feature>
<protein>
    <submittedName>
        <fullName evidence="2">Uncharacterized protein</fullName>
    </submittedName>
</protein>